<gene>
    <name evidence="2" type="ORF">BKP35_01165</name>
</gene>
<reference evidence="2 3" key="1">
    <citation type="submission" date="2016-10" db="EMBL/GenBank/DDBJ databases">
        <title>Draft genome sequences of four alkaliphilic bacteria belonging to the Anaerobacillus genus.</title>
        <authorList>
            <person name="Bassil N.M."/>
            <person name="Lloyd J.R."/>
        </authorList>
    </citation>
    <scope>NUCLEOTIDE SEQUENCE [LARGE SCALE GENOMIC DNA]</scope>
    <source>
        <strain evidence="2 3">DSM 15340</strain>
    </source>
</reference>
<dbReference type="AlphaFoldDB" id="A0A1S2LU08"/>
<dbReference type="InterPro" id="IPR016181">
    <property type="entry name" value="Acyl_CoA_acyltransferase"/>
</dbReference>
<evidence type="ECO:0000313" key="3">
    <source>
        <dbReference type="Proteomes" id="UP000180098"/>
    </source>
</evidence>
<organism evidence="2 3">
    <name type="scientific">Anaerobacillus arseniciselenatis</name>
    <dbReference type="NCBI Taxonomy" id="85682"/>
    <lineage>
        <taxon>Bacteria</taxon>
        <taxon>Bacillati</taxon>
        <taxon>Bacillota</taxon>
        <taxon>Bacilli</taxon>
        <taxon>Bacillales</taxon>
        <taxon>Bacillaceae</taxon>
        <taxon>Anaerobacillus</taxon>
    </lineage>
</organism>
<dbReference type="RefSeq" id="WP_071311558.1">
    <property type="nucleotide sequence ID" value="NZ_MLQQ01000001.1"/>
</dbReference>
<keyword evidence="2" id="KW-0808">Transferase</keyword>
<dbReference type="CDD" id="cd04301">
    <property type="entry name" value="NAT_SF"/>
    <property type="match status" value="1"/>
</dbReference>
<proteinExistence type="predicted"/>
<dbReference type="InterPro" id="IPR000182">
    <property type="entry name" value="GNAT_dom"/>
</dbReference>
<dbReference type="Proteomes" id="UP000180098">
    <property type="component" value="Unassembled WGS sequence"/>
</dbReference>
<comment type="caution">
    <text evidence="2">The sequence shown here is derived from an EMBL/GenBank/DDBJ whole genome shotgun (WGS) entry which is preliminary data.</text>
</comment>
<protein>
    <submittedName>
        <fullName evidence="2">GNAT family N-acetyltransferase</fullName>
    </submittedName>
</protein>
<feature type="domain" description="N-acetyltransferase" evidence="1">
    <location>
        <begin position="6"/>
        <end position="148"/>
    </location>
</feature>
<dbReference type="Gene3D" id="3.40.630.30">
    <property type="match status" value="1"/>
</dbReference>
<sequence>MSWQLKTFEELTNEQLYNIIKERLNIFVVEQDCPYPELDDIDQHCFHLFTEEEGEIKAYCRILEAGLKYEEASIGRVIVKEKYRRNGLATELLNNAIDFTKNGLNETKIKIQAQDYLKEFYGSFGFQPVSEVYLEDGIPHVDMILNGVVSNEAAKA</sequence>
<dbReference type="GO" id="GO:0016747">
    <property type="term" value="F:acyltransferase activity, transferring groups other than amino-acyl groups"/>
    <property type="evidence" value="ECO:0007669"/>
    <property type="project" value="InterPro"/>
</dbReference>
<evidence type="ECO:0000313" key="2">
    <source>
        <dbReference type="EMBL" id="OIJ15633.1"/>
    </source>
</evidence>
<keyword evidence="3" id="KW-1185">Reference proteome</keyword>
<accession>A0A1S2LU08</accession>
<name>A0A1S2LU08_9BACI</name>
<dbReference type="OrthoDB" id="9796171at2"/>
<dbReference type="SUPFAM" id="SSF55729">
    <property type="entry name" value="Acyl-CoA N-acyltransferases (Nat)"/>
    <property type="match status" value="1"/>
</dbReference>
<dbReference type="PROSITE" id="PS51186">
    <property type="entry name" value="GNAT"/>
    <property type="match status" value="1"/>
</dbReference>
<evidence type="ECO:0000259" key="1">
    <source>
        <dbReference type="PROSITE" id="PS51186"/>
    </source>
</evidence>
<dbReference type="Pfam" id="PF13673">
    <property type="entry name" value="Acetyltransf_10"/>
    <property type="match status" value="1"/>
</dbReference>
<dbReference type="EMBL" id="MLQQ01000001">
    <property type="protein sequence ID" value="OIJ15633.1"/>
    <property type="molecule type" value="Genomic_DNA"/>
</dbReference>